<feature type="transmembrane region" description="Helical" evidence="2">
    <location>
        <begin position="107"/>
        <end position="125"/>
    </location>
</feature>
<keyword evidence="2" id="KW-1133">Transmembrane helix</keyword>
<reference evidence="3 4" key="1">
    <citation type="journal article" date="2015" name="Sci. Rep.">
        <title>Genome of the facultative scuticociliatosis pathogen Pseudocohnilembus persalinus provides insight into its virulence through horizontal gene transfer.</title>
        <authorList>
            <person name="Xiong J."/>
            <person name="Wang G."/>
            <person name="Cheng J."/>
            <person name="Tian M."/>
            <person name="Pan X."/>
            <person name="Warren A."/>
            <person name="Jiang C."/>
            <person name="Yuan D."/>
            <person name="Miao W."/>
        </authorList>
    </citation>
    <scope>NUCLEOTIDE SEQUENCE [LARGE SCALE GENOMIC DNA]</scope>
    <source>
        <strain evidence="3">36N120E</strain>
    </source>
</reference>
<feature type="transmembrane region" description="Helical" evidence="2">
    <location>
        <begin position="73"/>
        <end position="95"/>
    </location>
</feature>
<protein>
    <submittedName>
        <fullName evidence="3">Uncharacterized protein</fullName>
    </submittedName>
</protein>
<keyword evidence="2" id="KW-0812">Transmembrane</keyword>
<sequence length="153" mass="17517">MNTNEDPEKQLKISDAHKLSKNIRQKELSLALDESQQQEQEKEHENQELQRQKDILDKKYVTEEEIRPIPKKAIFTVIMLFIVGITLISIAGSDIGGEGVTHGTMDLSFVIMGSLLLIPAVFYGIKLIQVALSKDEHERQEILSEFPMEYDDY</sequence>
<dbReference type="EMBL" id="LDAU01000131">
    <property type="protein sequence ID" value="KRX03412.1"/>
    <property type="molecule type" value="Genomic_DNA"/>
</dbReference>
<organism evidence="3 4">
    <name type="scientific">Pseudocohnilembus persalinus</name>
    <name type="common">Ciliate</name>
    <dbReference type="NCBI Taxonomy" id="266149"/>
    <lineage>
        <taxon>Eukaryota</taxon>
        <taxon>Sar</taxon>
        <taxon>Alveolata</taxon>
        <taxon>Ciliophora</taxon>
        <taxon>Intramacronucleata</taxon>
        <taxon>Oligohymenophorea</taxon>
        <taxon>Scuticociliatia</taxon>
        <taxon>Philasterida</taxon>
        <taxon>Pseudocohnilembidae</taxon>
        <taxon>Pseudocohnilembus</taxon>
    </lineage>
</organism>
<proteinExistence type="predicted"/>
<comment type="caution">
    <text evidence="3">The sequence shown here is derived from an EMBL/GenBank/DDBJ whole genome shotgun (WGS) entry which is preliminary data.</text>
</comment>
<dbReference type="AlphaFoldDB" id="A0A0V0QMF5"/>
<evidence type="ECO:0000256" key="2">
    <source>
        <dbReference type="SAM" id="Phobius"/>
    </source>
</evidence>
<evidence type="ECO:0000256" key="1">
    <source>
        <dbReference type="SAM" id="MobiDB-lite"/>
    </source>
</evidence>
<evidence type="ECO:0000313" key="3">
    <source>
        <dbReference type="EMBL" id="KRX03412.1"/>
    </source>
</evidence>
<keyword evidence="2" id="KW-0472">Membrane</keyword>
<dbReference type="InParanoid" id="A0A0V0QMF5"/>
<evidence type="ECO:0000313" key="4">
    <source>
        <dbReference type="Proteomes" id="UP000054937"/>
    </source>
</evidence>
<gene>
    <name evidence="3" type="ORF">PPERSA_02791</name>
</gene>
<keyword evidence="4" id="KW-1185">Reference proteome</keyword>
<feature type="region of interest" description="Disordered" evidence="1">
    <location>
        <begin position="31"/>
        <end position="54"/>
    </location>
</feature>
<accession>A0A0V0QMF5</accession>
<name>A0A0V0QMF5_PSEPJ</name>
<feature type="compositionally biased region" description="Basic and acidic residues" evidence="1">
    <location>
        <begin position="39"/>
        <end position="54"/>
    </location>
</feature>
<dbReference type="Proteomes" id="UP000054937">
    <property type="component" value="Unassembled WGS sequence"/>
</dbReference>